<evidence type="ECO:0000256" key="5">
    <source>
        <dbReference type="ARBA" id="ARBA00022963"/>
    </source>
</evidence>
<dbReference type="InterPro" id="IPR001736">
    <property type="entry name" value="PLipase_D/transphosphatidylase"/>
</dbReference>
<keyword evidence="6" id="KW-0443">Lipid metabolism</keyword>
<evidence type="ECO:0000256" key="4">
    <source>
        <dbReference type="ARBA" id="ARBA00022801"/>
    </source>
</evidence>
<comment type="caution">
    <text evidence="8">The sequence shown here is derived from an EMBL/GenBank/DDBJ whole genome shotgun (WGS) entry which is preliminary data.</text>
</comment>
<dbReference type="Pfam" id="PF13091">
    <property type="entry name" value="PLDc_2"/>
    <property type="match status" value="2"/>
</dbReference>
<protein>
    <recommendedName>
        <fullName evidence="3">phospholipase D</fullName>
        <ecNumber evidence="3">3.1.4.4</ecNumber>
    </recommendedName>
</protein>
<name>A0A3D9SLM5_9ACTN</name>
<evidence type="ECO:0000256" key="2">
    <source>
        <dbReference type="ARBA" id="ARBA00008664"/>
    </source>
</evidence>
<dbReference type="SUPFAM" id="SSF56024">
    <property type="entry name" value="Phospholipase D/nuclease"/>
    <property type="match status" value="2"/>
</dbReference>
<dbReference type="PANTHER" id="PTHR43856">
    <property type="entry name" value="CARDIOLIPIN HYDROLASE"/>
    <property type="match status" value="1"/>
</dbReference>
<sequence>MLSWSERRIAILATAFGVVGAGVGHVGTGTAHAVFAPRSGPVFNNPKGNIAQQYAIMRQIERNVDTSPKGSVIRVAVYSMGLDQFANKLIAAHRRGVNVRVLMDAHSANDTWRRLERVLGSRADARSHAVLCSGGCMSPYRRKGDTVSSLHTKYFLFSGNGRPTVTISSANPTVLQAEAAWNNSYTVVGNKGLYSAFVRNFTDMTNGANGYYDADYHWTYGTNPKAYFWPRAWGGSDTVLTMLDLVTCSKTRRSRVRVAMFQWTDGRMAIARKLASMASKGCRVTVIYTRDQISPSVRSTLARSRVVVRDTTHGRTRDGYAAHYTHNKYVLIDGRYAGADRRKIVLTGSANFTVTGLYYNDESYLRIVSPSVHDAYLRNFNQQITAVRSATTESHAPALPIHPEETRAG</sequence>
<dbReference type="PANTHER" id="PTHR43856:SF1">
    <property type="entry name" value="MITOCHONDRIAL CARDIOLIPIN HYDROLASE"/>
    <property type="match status" value="1"/>
</dbReference>
<keyword evidence="4" id="KW-0378">Hydrolase</keyword>
<dbReference type="EMBL" id="QTTT01000001">
    <property type="protein sequence ID" value="REE96836.1"/>
    <property type="molecule type" value="Genomic_DNA"/>
</dbReference>
<dbReference type="GO" id="GO:0016891">
    <property type="term" value="F:RNA endonuclease activity producing 5'-phosphomonoesters, hydrolytic mechanism"/>
    <property type="evidence" value="ECO:0007669"/>
    <property type="project" value="TreeGrafter"/>
</dbReference>
<comment type="similarity">
    <text evidence="2">Belongs to the phospholipase D family.</text>
</comment>
<dbReference type="EC" id="3.1.4.4" evidence="3"/>
<dbReference type="InterPro" id="IPR025202">
    <property type="entry name" value="PLD-like_dom"/>
</dbReference>
<evidence type="ECO:0000259" key="7">
    <source>
        <dbReference type="PROSITE" id="PS50035"/>
    </source>
</evidence>
<gene>
    <name evidence="8" type="ORF">DFJ69_2288</name>
</gene>
<dbReference type="GO" id="GO:0004630">
    <property type="term" value="F:phospholipase D activity"/>
    <property type="evidence" value="ECO:0007669"/>
    <property type="project" value="UniProtKB-EC"/>
</dbReference>
<feature type="domain" description="PLD phosphodiesterase" evidence="7">
    <location>
        <begin position="321"/>
        <end position="356"/>
    </location>
</feature>
<dbReference type="GO" id="GO:0006793">
    <property type="term" value="P:phosphorus metabolic process"/>
    <property type="evidence" value="ECO:0007669"/>
    <property type="project" value="UniProtKB-ARBA"/>
</dbReference>
<evidence type="ECO:0000313" key="8">
    <source>
        <dbReference type="EMBL" id="REE96836.1"/>
    </source>
</evidence>
<dbReference type="InterPro" id="IPR051406">
    <property type="entry name" value="PLD_domain"/>
</dbReference>
<organism evidence="8 9">
    <name type="scientific">Thermomonospora umbrina</name>
    <dbReference type="NCBI Taxonomy" id="111806"/>
    <lineage>
        <taxon>Bacteria</taxon>
        <taxon>Bacillati</taxon>
        <taxon>Actinomycetota</taxon>
        <taxon>Actinomycetes</taxon>
        <taxon>Streptosporangiales</taxon>
        <taxon>Thermomonosporaceae</taxon>
        <taxon>Thermomonospora</taxon>
    </lineage>
</organism>
<keyword evidence="5" id="KW-0442">Lipid degradation</keyword>
<dbReference type="PROSITE" id="PS50035">
    <property type="entry name" value="PLD"/>
    <property type="match status" value="1"/>
</dbReference>
<evidence type="ECO:0000313" key="9">
    <source>
        <dbReference type="Proteomes" id="UP000256661"/>
    </source>
</evidence>
<comment type="catalytic activity">
    <reaction evidence="1">
        <text>a 1,2-diacyl-sn-glycero-3-phosphocholine + H2O = a 1,2-diacyl-sn-glycero-3-phosphate + choline + H(+)</text>
        <dbReference type="Rhea" id="RHEA:14445"/>
        <dbReference type="ChEBI" id="CHEBI:15354"/>
        <dbReference type="ChEBI" id="CHEBI:15377"/>
        <dbReference type="ChEBI" id="CHEBI:15378"/>
        <dbReference type="ChEBI" id="CHEBI:57643"/>
        <dbReference type="ChEBI" id="CHEBI:58608"/>
        <dbReference type="EC" id="3.1.4.4"/>
    </reaction>
</comment>
<dbReference type="GO" id="GO:0016042">
    <property type="term" value="P:lipid catabolic process"/>
    <property type="evidence" value="ECO:0007669"/>
    <property type="project" value="UniProtKB-KW"/>
</dbReference>
<evidence type="ECO:0000256" key="1">
    <source>
        <dbReference type="ARBA" id="ARBA00000798"/>
    </source>
</evidence>
<dbReference type="Gene3D" id="3.30.870.10">
    <property type="entry name" value="Endonuclease Chain A"/>
    <property type="match status" value="2"/>
</dbReference>
<reference evidence="8 9" key="1">
    <citation type="submission" date="2018-08" db="EMBL/GenBank/DDBJ databases">
        <title>Sequencing the genomes of 1000 actinobacteria strains.</title>
        <authorList>
            <person name="Klenk H.-P."/>
        </authorList>
    </citation>
    <scope>NUCLEOTIDE SEQUENCE [LARGE SCALE GENOMIC DNA]</scope>
    <source>
        <strain evidence="8 9">DSM 43927</strain>
    </source>
</reference>
<dbReference type="AlphaFoldDB" id="A0A3D9SLM5"/>
<keyword evidence="9" id="KW-1185">Reference proteome</keyword>
<accession>A0A3D9SLM5</accession>
<proteinExistence type="inferred from homology"/>
<evidence type="ECO:0000256" key="3">
    <source>
        <dbReference type="ARBA" id="ARBA00012027"/>
    </source>
</evidence>
<evidence type="ECO:0000256" key="6">
    <source>
        <dbReference type="ARBA" id="ARBA00023098"/>
    </source>
</evidence>
<dbReference type="Proteomes" id="UP000256661">
    <property type="component" value="Unassembled WGS sequence"/>
</dbReference>